<dbReference type="Proteomes" id="UP000095143">
    <property type="component" value="Unassembled WGS sequence"/>
</dbReference>
<evidence type="ECO:0000313" key="1">
    <source>
        <dbReference type="EMBL" id="OCX25401.1"/>
    </source>
</evidence>
<protein>
    <recommendedName>
        <fullName evidence="3">Saccharopine dehydrogenase NADP binding domain-containing protein</fullName>
    </recommendedName>
</protein>
<proteinExistence type="predicted"/>
<evidence type="ECO:0008006" key="3">
    <source>
        <dbReference type="Google" id="ProtNLM"/>
    </source>
</evidence>
<name>A0A1C2EEY3_9PSED</name>
<dbReference type="RefSeq" id="WP_065986487.1">
    <property type="nucleotide sequence ID" value="NZ_MDEN01000050.1"/>
</dbReference>
<accession>A0A1C2EEY3</accession>
<sequence length="400" mass="43579">MHRKKLLIVGGGNLCLQVLQILGPRNPFEFHVASRDLGKATRMCNLIRLAALQQNVNIQIESHQMDLREACISRNAETLLKIRPDIILNCASLQSWRVITQLPAERFAALDQAQLGPWLPMHLAPAYALMRAVKQSCPKSLVVNAAFPDAVNPILYKVGMAPDVGIGNIANLIPATRSAIAHLSGCLPTQVCAKLVGHHYFSHCVPRHGLPPQRMEPIFNLTYWIDGEERTGEHAPEAILDCVARQFSRLGGVDGQYLTAMSAVTVLENLHAEHEVRVHGPGPQGLPGGYPVKVGMGKVLLDLPYGVTREEAIRVNEAGQRLDGITLIRADGSAVFGEVQRQIMQRELNFAMAEMRVCDAAAWAEELGSKYLAYAEGTPHTNSHHTGVAAHGAGHRASAC</sequence>
<dbReference type="EMBL" id="MDEN01000050">
    <property type="protein sequence ID" value="OCX25401.1"/>
    <property type="molecule type" value="Genomic_DNA"/>
</dbReference>
<organism evidence="1 2">
    <name type="scientific">Pseudomonas graminis</name>
    <dbReference type="NCBI Taxonomy" id="158627"/>
    <lineage>
        <taxon>Bacteria</taxon>
        <taxon>Pseudomonadati</taxon>
        <taxon>Pseudomonadota</taxon>
        <taxon>Gammaproteobacteria</taxon>
        <taxon>Pseudomonadales</taxon>
        <taxon>Pseudomonadaceae</taxon>
        <taxon>Pseudomonas</taxon>
    </lineage>
</organism>
<evidence type="ECO:0000313" key="2">
    <source>
        <dbReference type="Proteomes" id="UP000095143"/>
    </source>
</evidence>
<dbReference type="AlphaFoldDB" id="A0A1C2EEY3"/>
<gene>
    <name evidence="1" type="ORF">BBI10_02670</name>
</gene>
<comment type="caution">
    <text evidence="1">The sequence shown here is derived from an EMBL/GenBank/DDBJ whole genome shotgun (WGS) entry which is preliminary data.</text>
</comment>
<reference evidence="1 2" key="1">
    <citation type="submission" date="2016-08" db="EMBL/GenBank/DDBJ databases">
        <title>Whole genome sequence of Pseudomonas graminis strain UASWS1507, a potential biological control agent for agriculture.</title>
        <authorList>
            <person name="Crovadore J."/>
            <person name="Calmin G."/>
            <person name="Chablais R."/>
            <person name="Cochard B."/>
            <person name="Lefort F."/>
        </authorList>
    </citation>
    <scope>NUCLEOTIDE SEQUENCE [LARGE SCALE GENOMIC DNA]</scope>
    <source>
        <strain evidence="1 2">UASWS1507</strain>
    </source>
</reference>